<dbReference type="RefSeq" id="WP_144848715.1">
    <property type="nucleotide sequence ID" value="NZ_VNJI01000019.1"/>
</dbReference>
<feature type="transmembrane region" description="Helical" evidence="7">
    <location>
        <begin position="165"/>
        <end position="183"/>
    </location>
</feature>
<keyword evidence="5 7" id="KW-1133">Transmembrane helix</keyword>
<evidence type="ECO:0000313" key="10">
    <source>
        <dbReference type="Proteomes" id="UP000317036"/>
    </source>
</evidence>
<evidence type="ECO:0000256" key="6">
    <source>
        <dbReference type="ARBA" id="ARBA00023136"/>
    </source>
</evidence>
<dbReference type="GO" id="GO:0022857">
    <property type="term" value="F:transmembrane transporter activity"/>
    <property type="evidence" value="ECO:0007669"/>
    <property type="project" value="InterPro"/>
</dbReference>
<dbReference type="Proteomes" id="UP000317036">
    <property type="component" value="Unassembled WGS sequence"/>
</dbReference>
<feature type="domain" description="Major facilitator superfamily (MFS) profile" evidence="8">
    <location>
        <begin position="1"/>
        <end position="402"/>
    </location>
</feature>
<feature type="transmembrane region" description="Helical" evidence="7">
    <location>
        <begin position="378"/>
        <end position="397"/>
    </location>
</feature>
<evidence type="ECO:0000256" key="4">
    <source>
        <dbReference type="ARBA" id="ARBA00022692"/>
    </source>
</evidence>
<gene>
    <name evidence="9" type="ORF">FPZ49_16595</name>
</gene>
<dbReference type="PANTHER" id="PTHR23517">
    <property type="entry name" value="RESISTANCE PROTEIN MDTM, PUTATIVE-RELATED-RELATED"/>
    <property type="match status" value="1"/>
</dbReference>
<dbReference type="SUPFAM" id="SSF103473">
    <property type="entry name" value="MFS general substrate transporter"/>
    <property type="match status" value="1"/>
</dbReference>
<sequence length="420" mass="47248">MLREIKGNAKYCLLYEPMFLLAYNLFITYASVYMLKMGLSKTQIGLIVSINLVLQIVTSLISGYYTDRWGRKRALLVFDVLGWSMATLIWAISQNFWFFLLAACFNSFGKAAGTPWNCLLVEGTEPHVRPKVYTILQLIGMFGGLLAPLGGLLVDLWGLTTAGRIMYMFAFLSMTIMFILRNWKLHETETGIRKQKESLSMTLGSSIRGYWSTLRTMMVNPLLLIVCGIYILFQFQLNMRNTYLSVYMVDALQFGDSLISLFPAFSSSAALLLMIFVIPRFKQQLGDRYMMVGFGLSVVSYLLLIFSPPQNLGMTIASTILYAAGTIISTPYLEASLANNIEDDKRASIISILAVFMLLFIAPSGIIGGYTYEMDSRIPFILMSAAFLINIVLMLAYRKMKLAQKKDAASDKKLHPNAQF</sequence>
<reference evidence="9 10" key="1">
    <citation type="submission" date="2019-07" db="EMBL/GenBank/DDBJ databases">
        <authorList>
            <person name="Kim J."/>
        </authorList>
    </citation>
    <scope>NUCLEOTIDE SEQUENCE [LARGE SCALE GENOMIC DNA]</scope>
    <source>
        <strain evidence="9 10">JC52</strain>
    </source>
</reference>
<accession>A0A559K9S9</accession>
<keyword evidence="3" id="KW-1003">Cell membrane</keyword>
<evidence type="ECO:0000313" key="9">
    <source>
        <dbReference type="EMBL" id="TVY08888.1"/>
    </source>
</evidence>
<feature type="transmembrane region" description="Helical" evidence="7">
    <location>
        <begin position="44"/>
        <end position="65"/>
    </location>
</feature>
<feature type="transmembrane region" description="Helical" evidence="7">
    <location>
        <begin position="347"/>
        <end position="372"/>
    </location>
</feature>
<dbReference type="GO" id="GO:0005886">
    <property type="term" value="C:plasma membrane"/>
    <property type="evidence" value="ECO:0007669"/>
    <property type="project" value="UniProtKB-SubCell"/>
</dbReference>
<keyword evidence="2" id="KW-0813">Transport</keyword>
<organism evidence="9 10">
    <name type="scientific">Paenibacillus cremeus</name>
    <dbReference type="NCBI Taxonomy" id="2163881"/>
    <lineage>
        <taxon>Bacteria</taxon>
        <taxon>Bacillati</taxon>
        <taxon>Bacillota</taxon>
        <taxon>Bacilli</taxon>
        <taxon>Bacillales</taxon>
        <taxon>Paenibacillaceae</taxon>
        <taxon>Paenibacillus</taxon>
    </lineage>
</organism>
<evidence type="ECO:0000256" key="3">
    <source>
        <dbReference type="ARBA" id="ARBA00022475"/>
    </source>
</evidence>
<dbReference type="Gene3D" id="1.20.1250.20">
    <property type="entry name" value="MFS general substrate transporter like domains"/>
    <property type="match status" value="1"/>
</dbReference>
<keyword evidence="10" id="KW-1185">Reference proteome</keyword>
<dbReference type="Pfam" id="PF07690">
    <property type="entry name" value="MFS_1"/>
    <property type="match status" value="1"/>
</dbReference>
<comment type="caution">
    <text evidence="9">The sequence shown here is derived from an EMBL/GenBank/DDBJ whole genome shotgun (WGS) entry which is preliminary data.</text>
</comment>
<feature type="transmembrane region" description="Helical" evidence="7">
    <location>
        <begin position="312"/>
        <end position="335"/>
    </location>
</feature>
<dbReference type="PROSITE" id="PS50850">
    <property type="entry name" value="MFS"/>
    <property type="match status" value="1"/>
</dbReference>
<protein>
    <submittedName>
        <fullName evidence="9">MFS transporter</fullName>
    </submittedName>
</protein>
<evidence type="ECO:0000256" key="2">
    <source>
        <dbReference type="ARBA" id="ARBA00022448"/>
    </source>
</evidence>
<dbReference type="PANTHER" id="PTHR23517:SF3">
    <property type="entry name" value="INTEGRAL MEMBRANE TRANSPORT PROTEIN"/>
    <property type="match status" value="1"/>
</dbReference>
<dbReference type="OrthoDB" id="8952229at2"/>
<feature type="transmembrane region" description="Helical" evidence="7">
    <location>
        <begin position="12"/>
        <end position="32"/>
    </location>
</feature>
<feature type="transmembrane region" description="Helical" evidence="7">
    <location>
        <begin position="132"/>
        <end position="153"/>
    </location>
</feature>
<feature type="transmembrane region" description="Helical" evidence="7">
    <location>
        <begin position="257"/>
        <end position="277"/>
    </location>
</feature>
<evidence type="ECO:0000256" key="1">
    <source>
        <dbReference type="ARBA" id="ARBA00004651"/>
    </source>
</evidence>
<dbReference type="InterPro" id="IPR020846">
    <property type="entry name" value="MFS_dom"/>
</dbReference>
<feature type="transmembrane region" description="Helical" evidence="7">
    <location>
        <begin position="289"/>
        <end position="306"/>
    </location>
</feature>
<feature type="transmembrane region" description="Helical" evidence="7">
    <location>
        <begin position="74"/>
        <end position="92"/>
    </location>
</feature>
<evidence type="ECO:0000256" key="7">
    <source>
        <dbReference type="SAM" id="Phobius"/>
    </source>
</evidence>
<evidence type="ECO:0000256" key="5">
    <source>
        <dbReference type="ARBA" id="ARBA00022989"/>
    </source>
</evidence>
<dbReference type="InterPro" id="IPR036259">
    <property type="entry name" value="MFS_trans_sf"/>
</dbReference>
<keyword evidence="4 7" id="KW-0812">Transmembrane</keyword>
<name>A0A559K9S9_9BACL</name>
<dbReference type="InterPro" id="IPR011701">
    <property type="entry name" value="MFS"/>
</dbReference>
<dbReference type="InterPro" id="IPR050171">
    <property type="entry name" value="MFS_Transporters"/>
</dbReference>
<evidence type="ECO:0000259" key="8">
    <source>
        <dbReference type="PROSITE" id="PS50850"/>
    </source>
</evidence>
<feature type="transmembrane region" description="Helical" evidence="7">
    <location>
        <begin position="218"/>
        <end position="237"/>
    </location>
</feature>
<comment type="subcellular location">
    <subcellularLocation>
        <location evidence="1">Cell membrane</location>
        <topology evidence="1">Multi-pass membrane protein</topology>
    </subcellularLocation>
</comment>
<keyword evidence="6 7" id="KW-0472">Membrane</keyword>
<feature type="transmembrane region" description="Helical" evidence="7">
    <location>
        <begin position="98"/>
        <end position="120"/>
    </location>
</feature>
<proteinExistence type="predicted"/>
<dbReference type="AlphaFoldDB" id="A0A559K9S9"/>
<dbReference type="EMBL" id="VNJI01000019">
    <property type="protein sequence ID" value="TVY08888.1"/>
    <property type="molecule type" value="Genomic_DNA"/>
</dbReference>